<keyword evidence="1" id="KW-0812">Transmembrane</keyword>
<accession>F1A567</accession>
<dbReference type="OrthoDB" id="18672at2759"/>
<dbReference type="FunCoup" id="F1A567">
    <property type="interactions" value="937"/>
</dbReference>
<evidence type="ECO:0000313" key="2">
    <source>
        <dbReference type="EMBL" id="EGC28664.1"/>
    </source>
</evidence>
<reference evidence="3" key="1">
    <citation type="journal article" date="2011" name="Genome Biol.">
        <title>Comparative genomics of the social amoebae Dictyostelium discoideum and Dictyostelium purpureum.</title>
        <authorList>
            <consortium name="US DOE Joint Genome Institute (JGI-PGF)"/>
            <person name="Sucgang R."/>
            <person name="Kuo A."/>
            <person name="Tian X."/>
            <person name="Salerno W."/>
            <person name="Parikh A."/>
            <person name="Feasley C.L."/>
            <person name="Dalin E."/>
            <person name="Tu H."/>
            <person name="Huang E."/>
            <person name="Barry K."/>
            <person name="Lindquist E."/>
            <person name="Shapiro H."/>
            <person name="Bruce D."/>
            <person name="Schmutz J."/>
            <person name="Salamov A."/>
            <person name="Fey P."/>
            <person name="Gaudet P."/>
            <person name="Anjard C."/>
            <person name="Babu M.M."/>
            <person name="Basu S."/>
            <person name="Bushmanova Y."/>
            <person name="van der Wel H."/>
            <person name="Katoh-Kurasawa M."/>
            <person name="Dinh C."/>
            <person name="Coutinho P.M."/>
            <person name="Saito T."/>
            <person name="Elias M."/>
            <person name="Schaap P."/>
            <person name="Kay R.R."/>
            <person name="Henrissat B."/>
            <person name="Eichinger L."/>
            <person name="Rivero F."/>
            <person name="Putnam N.H."/>
            <person name="West C.M."/>
            <person name="Loomis W.F."/>
            <person name="Chisholm R.L."/>
            <person name="Shaulsky G."/>
            <person name="Strassmann J.E."/>
            <person name="Queller D.C."/>
            <person name="Kuspa A."/>
            <person name="Grigoriev I.V."/>
        </authorList>
    </citation>
    <scope>NUCLEOTIDE SEQUENCE [LARGE SCALE GENOMIC DNA]</scope>
    <source>
        <strain evidence="3">QSDP1</strain>
    </source>
</reference>
<dbReference type="VEuPathDB" id="AmoebaDB:DICPUDRAFT_159875"/>
<dbReference type="InterPro" id="IPR016084">
    <property type="entry name" value="Haem_Oase-like_multi-hlx"/>
</dbReference>
<feature type="transmembrane region" description="Helical" evidence="1">
    <location>
        <begin position="61"/>
        <end position="80"/>
    </location>
</feature>
<keyword evidence="3" id="KW-1185">Reference proteome</keyword>
<evidence type="ECO:0000313" key="3">
    <source>
        <dbReference type="Proteomes" id="UP000001064"/>
    </source>
</evidence>
<dbReference type="InParanoid" id="F1A567"/>
<dbReference type="Gene3D" id="1.20.910.10">
    <property type="entry name" value="Heme oxygenase-like"/>
    <property type="match status" value="1"/>
</dbReference>
<name>F1A567_DICPU</name>
<dbReference type="eggNOG" id="ENOG502RI6M">
    <property type="taxonomic scope" value="Eukaryota"/>
</dbReference>
<dbReference type="RefSeq" id="XP_003294811.1">
    <property type="nucleotide sequence ID" value="XM_003294763.1"/>
</dbReference>
<proteinExistence type="predicted"/>
<dbReference type="EMBL" id="GL871570">
    <property type="protein sequence ID" value="EGC28664.1"/>
    <property type="molecule type" value="Genomic_DNA"/>
</dbReference>
<protein>
    <submittedName>
        <fullName evidence="2">Uncharacterized protein</fullName>
    </submittedName>
</protein>
<evidence type="ECO:0000256" key="1">
    <source>
        <dbReference type="SAM" id="Phobius"/>
    </source>
</evidence>
<dbReference type="KEGG" id="dpp:DICPUDRAFT_159875"/>
<dbReference type="OMA" id="ICCEHAS"/>
<sequence length="218" mass="25817">MIEINEKNNNITDYDVSNYYIKRIERKHIYDQIMDMFKTLRPMFKYTPDNMQTMSVTIHPLFTLLLSSLYMAGVGGSVIYENACDEMFGSDFNEGPHAFLCHKHFRQLGPYKIEHYERCQKMVDEIHHFINRDRNKVIYAFLICCEHASFIFEDLETAMMQIGIQDVTYIKVHKNADNLYDGHGVRMLQALEKEPMPIEDFNRGMKLFSDLFSDIFNY</sequence>
<dbReference type="AlphaFoldDB" id="F1A567"/>
<gene>
    <name evidence="2" type="ORF">DICPUDRAFT_159875</name>
</gene>
<organism evidence="2 3">
    <name type="scientific">Dictyostelium purpureum</name>
    <name type="common">Slime mold</name>
    <dbReference type="NCBI Taxonomy" id="5786"/>
    <lineage>
        <taxon>Eukaryota</taxon>
        <taxon>Amoebozoa</taxon>
        <taxon>Evosea</taxon>
        <taxon>Eumycetozoa</taxon>
        <taxon>Dictyostelia</taxon>
        <taxon>Dictyosteliales</taxon>
        <taxon>Dictyosteliaceae</taxon>
        <taxon>Dictyostelium</taxon>
    </lineage>
</organism>
<keyword evidence="1" id="KW-0472">Membrane</keyword>
<dbReference type="GeneID" id="10510535"/>
<keyword evidence="1" id="KW-1133">Transmembrane helix</keyword>
<dbReference type="Proteomes" id="UP000001064">
    <property type="component" value="Unassembled WGS sequence"/>
</dbReference>